<feature type="domain" description="Pyridoxamine 5'-phosphate oxidase N-terminal" evidence="2">
    <location>
        <begin position="24"/>
        <end position="159"/>
    </location>
</feature>
<dbReference type="OrthoDB" id="158738at2"/>
<dbReference type="EMBL" id="FQVU01000006">
    <property type="protein sequence ID" value="SHH48690.1"/>
    <property type="molecule type" value="Genomic_DNA"/>
</dbReference>
<evidence type="ECO:0000259" key="2">
    <source>
        <dbReference type="Pfam" id="PF01243"/>
    </source>
</evidence>
<dbReference type="GO" id="GO:0005829">
    <property type="term" value="C:cytosol"/>
    <property type="evidence" value="ECO:0007669"/>
    <property type="project" value="TreeGrafter"/>
</dbReference>
<dbReference type="GO" id="GO:0070967">
    <property type="term" value="F:coenzyme F420 binding"/>
    <property type="evidence" value="ECO:0007669"/>
    <property type="project" value="TreeGrafter"/>
</dbReference>
<dbReference type="GO" id="GO:0016627">
    <property type="term" value="F:oxidoreductase activity, acting on the CH-CH group of donors"/>
    <property type="evidence" value="ECO:0007669"/>
    <property type="project" value="TreeGrafter"/>
</dbReference>
<keyword evidence="1" id="KW-0560">Oxidoreductase</keyword>
<dbReference type="Gene3D" id="2.30.110.10">
    <property type="entry name" value="Electron Transport, Fmn-binding Protein, Chain A"/>
    <property type="match status" value="1"/>
</dbReference>
<gene>
    <name evidence="3" type="ORF">SAMN05443575_3977</name>
</gene>
<dbReference type="SUPFAM" id="SSF50475">
    <property type="entry name" value="FMN-binding split barrel"/>
    <property type="match status" value="1"/>
</dbReference>
<dbReference type="STRING" id="1206085.SAMN05443575_3977"/>
<evidence type="ECO:0000256" key="1">
    <source>
        <dbReference type="ARBA" id="ARBA00023002"/>
    </source>
</evidence>
<evidence type="ECO:0000313" key="4">
    <source>
        <dbReference type="Proteomes" id="UP000186132"/>
    </source>
</evidence>
<name>A0A1M5TDJ8_9ACTN</name>
<evidence type="ECO:0000313" key="3">
    <source>
        <dbReference type="EMBL" id="SHH48690.1"/>
    </source>
</evidence>
<dbReference type="InterPro" id="IPR011576">
    <property type="entry name" value="Pyridox_Oxase_N"/>
</dbReference>
<organism evidence="3 4">
    <name type="scientific">Jatrophihabitans endophyticus</name>
    <dbReference type="NCBI Taxonomy" id="1206085"/>
    <lineage>
        <taxon>Bacteria</taxon>
        <taxon>Bacillati</taxon>
        <taxon>Actinomycetota</taxon>
        <taxon>Actinomycetes</taxon>
        <taxon>Jatrophihabitantales</taxon>
        <taxon>Jatrophihabitantaceae</taxon>
        <taxon>Jatrophihabitans</taxon>
    </lineage>
</organism>
<keyword evidence="4" id="KW-1185">Reference proteome</keyword>
<dbReference type="AlphaFoldDB" id="A0A1M5TDJ8"/>
<dbReference type="InterPro" id="IPR012349">
    <property type="entry name" value="Split_barrel_FMN-bd"/>
</dbReference>
<sequence>MTGTAGPGGLRPQRRGRSIAMSDAERDAFLAEQRTCRVATVGADGPHATPLWFGWDGAGPGALWLYSIVRSRRWADLVADPRVGVVVDAGEEYADLRGVEITGHAEVVGEVPRTGDDVTAAELAAAEVHYARKYLGGDEMIHDGRHGWLRVTPSKIVSWDFRKL</sequence>
<accession>A0A1M5TDJ8</accession>
<proteinExistence type="predicted"/>
<dbReference type="PANTHER" id="PTHR35176">
    <property type="entry name" value="HEME OXYGENASE HI_0854-RELATED"/>
    <property type="match status" value="1"/>
</dbReference>
<dbReference type="InterPro" id="IPR052019">
    <property type="entry name" value="F420H2_bilvrd_red/Heme_oxyg"/>
</dbReference>
<dbReference type="PANTHER" id="PTHR35176:SF6">
    <property type="entry name" value="HEME OXYGENASE HI_0854-RELATED"/>
    <property type="match status" value="1"/>
</dbReference>
<dbReference type="Proteomes" id="UP000186132">
    <property type="component" value="Unassembled WGS sequence"/>
</dbReference>
<reference evidence="4" key="1">
    <citation type="submission" date="2016-11" db="EMBL/GenBank/DDBJ databases">
        <authorList>
            <person name="Varghese N."/>
            <person name="Submissions S."/>
        </authorList>
    </citation>
    <scope>NUCLEOTIDE SEQUENCE [LARGE SCALE GENOMIC DNA]</scope>
    <source>
        <strain evidence="4">DSM 45627</strain>
    </source>
</reference>
<dbReference type="RefSeq" id="WP_073392163.1">
    <property type="nucleotide sequence ID" value="NZ_FQVU01000006.1"/>
</dbReference>
<protein>
    <submittedName>
        <fullName evidence="3">Pyridoxamine 5'-phosphate oxidase</fullName>
    </submittedName>
</protein>
<dbReference type="Pfam" id="PF01243">
    <property type="entry name" value="PNPOx_N"/>
    <property type="match status" value="1"/>
</dbReference>